<reference evidence="1 2" key="1">
    <citation type="submission" date="2019-07" db="EMBL/GenBank/DDBJ databases">
        <authorList>
            <person name="Jastrzebski P J."/>
            <person name="Paukszto L."/>
            <person name="Jastrzebski P J."/>
        </authorList>
    </citation>
    <scope>NUCLEOTIDE SEQUENCE [LARGE SCALE GENOMIC DNA]</scope>
    <source>
        <strain evidence="1 2">WMS-il1</strain>
    </source>
</reference>
<dbReference type="InterPro" id="IPR020339">
    <property type="entry name" value="C20orf85-like"/>
</dbReference>
<keyword evidence="2" id="KW-1185">Reference proteome</keyword>
<name>A0A564Z5D7_HYMDI</name>
<protein>
    <submittedName>
        <fullName evidence="1">Uncharacterized protein</fullName>
    </submittedName>
</protein>
<dbReference type="Pfam" id="PF14945">
    <property type="entry name" value="LLC1"/>
    <property type="match status" value="1"/>
</dbReference>
<evidence type="ECO:0000313" key="1">
    <source>
        <dbReference type="EMBL" id="VUZ54642.1"/>
    </source>
</evidence>
<sequence length="113" mass="12928">MNNDSYISQVAKDAIFKAMIKQENKARENFQENYGYMLGPLIDIIKDEIPTLIDRPSPNTENALSPQSEIEEPRLNLKVLPSPTPFPRTTSAMIGWRSGCEYWLDRKCTNTGY</sequence>
<evidence type="ECO:0000313" key="2">
    <source>
        <dbReference type="Proteomes" id="UP000321570"/>
    </source>
</evidence>
<dbReference type="Proteomes" id="UP000321570">
    <property type="component" value="Unassembled WGS sequence"/>
</dbReference>
<proteinExistence type="predicted"/>
<gene>
    <name evidence="1" type="ORF">WMSIL1_LOCUS12779</name>
</gene>
<dbReference type="EMBL" id="CABIJS010000666">
    <property type="protein sequence ID" value="VUZ54642.1"/>
    <property type="molecule type" value="Genomic_DNA"/>
</dbReference>
<accession>A0A564Z5D7</accession>
<dbReference type="PANTHER" id="PTHR31909:SF3">
    <property type="entry name" value="SIMILAR TO PROTEIN C20ORF85 HOMOLOG"/>
    <property type="match status" value="1"/>
</dbReference>
<dbReference type="PANTHER" id="PTHR31909">
    <property type="entry name" value="CHROMOSOME 20 ORF85 FAMILY MEMBER"/>
    <property type="match status" value="1"/>
</dbReference>
<organism evidence="1 2">
    <name type="scientific">Hymenolepis diminuta</name>
    <name type="common">Rat tapeworm</name>
    <dbReference type="NCBI Taxonomy" id="6216"/>
    <lineage>
        <taxon>Eukaryota</taxon>
        <taxon>Metazoa</taxon>
        <taxon>Spiralia</taxon>
        <taxon>Lophotrochozoa</taxon>
        <taxon>Platyhelminthes</taxon>
        <taxon>Cestoda</taxon>
        <taxon>Eucestoda</taxon>
        <taxon>Cyclophyllidea</taxon>
        <taxon>Hymenolepididae</taxon>
        <taxon>Hymenolepis</taxon>
    </lineage>
</organism>
<dbReference type="AlphaFoldDB" id="A0A564Z5D7"/>